<dbReference type="InterPro" id="IPR027463">
    <property type="entry name" value="AcrB_DN_DC_subdom"/>
</dbReference>
<dbReference type="EMBL" id="QNRT01000003">
    <property type="protein sequence ID" value="RBP49690.1"/>
    <property type="molecule type" value="Genomic_DNA"/>
</dbReference>
<feature type="transmembrane region" description="Helical" evidence="1">
    <location>
        <begin position="898"/>
        <end position="918"/>
    </location>
</feature>
<evidence type="ECO:0000256" key="1">
    <source>
        <dbReference type="SAM" id="Phobius"/>
    </source>
</evidence>
<feature type="transmembrane region" description="Helical" evidence="1">
    <location>
        <begin position="384"/>
        <end position="403"/>
    </location>
</feature>
<feature type="transmembrane region" description="Helical" evidence="1">
    <location>
        <begin position="333"/>
        <end position="352"/>
    </location>
</feature>
<comment type="caution">
    <text evidence="2">The sequence shown here is derived from an EMBL/GenBank/DDBJ whole genome shotgun (WGS) entry which is preliminary data.</text>
</comment>
<gene>
    <name evidence="2" type="ORF">DFR28_103115</name>
</gene>
<dbReference type="Gene3D" id="3.30.70.1440">
    <property type="entry name" value="Multidrug efflux transporter AcrB pore domain"/>
    <property type="match status" value="1"/>
</dbReference>
<keyword evidence="1" id="KW-0812">Transmembrane</keyword>
<evidence type="ECO:0000313" key="3">
    <source>
        <dbReference type="Proteomes" id="UP000253083"/>
    </source>
</evidence>
<keyword evidence="1" id="KW-1133">Transmembrane helix</keyword>
<dbReference type="InParanoid" id="A0A395JHS4"/>
<dbReference type="GO" id="GO:0042910">
    <property type="term" value="F:xenobiotic transmembrane transporter activity"/>
    <property type="evidence" value="ECO:0007669"/>
    <property type="project" value="TreeGrafter"/>
</dbReference>
<protein>
    <submittedName>
        <fullName evidence="2">Multidrug efflux pump subunit AcrB</fullName>
    </submittedName>
</protein>
<dbReference type="Gene3D" id="1.20.1640.10">
    <property type="entry name" value="Multidrug efflux transporter AcrB transmembrane domain"/>
    <property type="match status" value="2"/>
</dbReference>
<dbReference type="SUPFAM" id="SSF82714">
    <property type="entry name" value="Multidrug efflux transporter AcrB TolC docking domain, DN and DC subdomains"/>
    <property type="match status" value="2"/>
</dbReference>
<feature type="transmembrane region" description="Helical" evidence="1">
    <location>
        <begin position="872"/>
        <end position="891"/>
    </location>
</feature>
<reference evidence="2 3" key="1">
    <citation type="submission" date="2018-06" db="EMBL/GenBank/DDBJ databases">
        <title>Genomic Encyclopedia of Type Strains, Phase IV (KMG-IV): sequencing the most valuable type-strain genomes for metagenomic binning, comparative biology and taxonomic classification.</title>
        <authorList>
            <person name="Goeker M."/>
        </authorList>
    </citation>
    <scope>NUCLEOTIDE SEQUENCE [LARGE SCALE GENOMIC DNA]</scope>
    <source>
        <strain evidence="2 3">DSM 24032</strain>
    </source>
</reference>
<dbReference type="SUPFAM" id="SSF82693">
    <property type="entry name" value="Multidrug efflux transporter AcrB pore domain, PN1, PN2, PC1 and PC2 subdomains"/>
    <property type="match status" value="2"/>
</dbReference>
<keyword evidence="1" id="KW-0472">Membrane</keyword>
<dbReference type="AlphaFoldDB" id="A0A395JHS4"/>
<feature type="transmembrane region" description="Helical" evidence="1">
    <location>
        <begin position="460"/>
        <end position="481"/>
    </location>
</feature>
<sequence>MIEWFARNPVAANLLMIGIVIAGVVSAKTSIPMEVFPSFISDRISVSTQFRGATPKSVEDGITTRVEQAIYDLEGISKIYGQSSEGTSTVVAEIDSGFDRREILNDIKLRVDALNTLPTAAEKPVVSINQRNSGVIFVAVVADPAYNVNAKSLRQAADKVRADLLTDPAITTVEFDGTANYEISISIAPEVLDSYNLTLAEVGQRIREGSADISAGNIQSLAGDILVRAAGQAYDAQAYARIPILTSGTGQPIRLGEIATISDGFEETPLITQFDGKPVVMLEVLRVGDQSAIEVADAVHRYFDKSQGTLPQGIALQFWDDDAVLVKARLSTLLSSGIQGGVLVLILLSLFLRPAVAFWVFLGVPVSFMGALIFMPFVGGTFNMVSLFAFITVLGIVVDDAIVTGENIYRRMRDGEDSLTAAIVGTKQIALPVTFGIFTTVVAFSPLADMGNNRQGFLAAQIPMVVIPVLLMSLIESKFVLPAHLSHLKPRNDQQRANFLSRIQMRISRGFEEAIDRYYQPFLARCLDNKLVTVCLLLGVSAVVVASAQLGHVRFTLWPRVQSEEIRFSLEMPDTTGFATTHKHIQSITKSVQLLQEKYRNPETGVSIIRHVFSTSGSSGRVNKASVGRVSVEIIPPPERHVEITATELGREVRNMVGEIPGMQKFSVRAETGGGVSPIDVELSGPDFKRMGAVVELVREKLKEFPSVYDIQDNYFGGKEELNIELKPAAYALGLSLADVAEQVRNGVFGFQAQRIQKGRNEIRVMVRYPLEYRSAIEDLTQLPIRVRNSDTEVPLADIAEFSTGSSPTTLFRLDRKGILNVTADIDKDIADMSAIMRDLELFMQDVKQSYPDVGYAFKGEAEEQAESNSNIASGSFIVLIAIYALLAIPFKSYGQPFIVMSVIPFGIVGAILGHILLQRDLSFLSIVGMLALAGVVVNDSLVLVDTINQRRKAGMTVYQAVVTSGAIRFRPVLLTSLTTFAGLTPLLLDFSTQAEFLKQMAISLGFGILFATAITLIIVPINYMLAYQLKHVLLNFWHGKDHPKRVIIANQITESKA</sequence>
<feature type="transmembrane region" description="Helical" evidence="1">
    <location>
        <begin position="970"/>
        <end position="989"/>
    </location>
</feature>
<keyword evidence="3" id="KW-1185">Reference proteome</keyword>
<dbReference type="InterPro" id="IPR001036">
    <property type="entry name" value="Acrflvin-R"/>
</dbReference>
<organism evidence="2 3">
    <name type="scientific">Arenicella xantha</name>
    <dbReference type="NCBI Taxonomy" id="644221"/>
    <lineage>
        <taxon>Bacteria</taxon>
        <taxon>Pseudomonadati</taxon>
        <taxon>Pseudomonadota</taxon>
        <taxon>Gammaproteobacteria</taxon>
        <taxon>Arenicellales</taxon>
        <taxon>Arenicellaceae</taxon>
        <taxon>Arenicella</taxon>
    </lineage>
</organism>
<feature type="transmembrane region" description="Helical" evidence="1">
    <location>
        <begin position="429"/>
        <end position="448"/>
    </location>
</feature>
<feature type="transmembrane region" description="Helical" evidence="1">
    <location>
        <begin position="924"/>
        <end position="949"/>
    </location>
</feature>
<feature type="transmembrane region" description="Helical" evidence="1">
    <location>
        <begin position="1001"/>
        <end position="1026"/>
    </location>
</feature>
<feature type="transmembrane region" description="Helical" evidence="1">
    <location>
        <begin position="531"/>
        <end position="550"/>
    </location>
</feature>
<dbReference type="OrthoDB" id="5287122at2"/>
<name>A0A395JHS4_9GAMM</name>
<dbReference type="SUPFAM" id="SSF82866">
    <property type="entry name" value="Multidrug efflux transporter AcrB transmembrane domain"/>
    <property type="match status" value="2"/>
</dbReference>
<dbReference type="Proteomes" id="UP000253083">
    <property type="component" value="Unassembled WGS sequence"/>
</dbReference>
<feature type="transmembrane region" description="Helical" evidence="1">
    <location>
        <begin position="359"/>
        <end position="378"/>
    </location>
</feature>
<dbReference type="RefSeq" id="WP_113954696.1">
    <property type="nucleotide sequence ID" value="NZ_QNRT01000003.1"/>
</dbReference>
<dbReference type="Gene3D" id="3.30.70.1430">
    <property type="entry name" value="Multidrug efflux transporter AcrB pore domain"/>
    <property type="match status" value="2"/>
</dbReference>
<dbReference type="PANTHER" id="PTHR32063">
    <property type="match status" value="1"/>
</dbReference>
<accession>A0A395JHS4</accession>
<dbReference type="PANTHER" id="PTHR32063:SF33">
    <property type="entry name" value="RND SUPERFAMILY EFFLUX PUMP PERMEASE COMPONENT"/>
    <property type="match status" value="1"/>
</dbReference>
<dbReference type="Gene3D" id="3.30.70.1320">
    <property type="entry name" value="Multidrug efflux transporter AcrB pore domain like"/>
    <property type="match status" value="1"/>
</dbReference>
<evidence type="ECO:0000313" key="2">
    <source>
        <dbReference type="EMBL" id="RBP49690.1"/>
    </source>
</evidence>
<dbReference type="Pfam" id="PF00873">
    <property type="entry name" value="ACR_tran"/>
    <property type="match status" value="1"/>
</dbReference>
<dbReference type="PRINTS" id="PR00702">
    <property type="entry name" value="ACRIFLAVINRP"/>
</dbReference>
<proteinExistence type="predicted"/>
<dbReference type="Gene3D" id="3.30.2090.10">
    <property type="entry name" value="Multidrug efflux transporter AcrB TolC docking domain, DN and DC subdomains"/>
    <property type="match status" value="2"/>
</dbReference>
<dbReference type="GO" id="GO:0005886">
    <property type="term" value="C:plasma membrane"/>
    <property type="evidence" value="ECO:0007669"/>
    <property type="project" value="TreeGrafter"/>
</dbReference>